<sequence>MTRSPQTRAAYADPSAPADLVEDCRIARAALQPAPSLAYADRPRETPKPTIDISAAAARIARAVYQD</sequence>
<dbReference type="RefSeq" id="WP_315733309.1">
    <property type="nucleotide sequence ID" value="NZ_JAVYII010000005.1"/>
</dbReference>
<keyword evidence="2" id="KW-1185">Reference proteome</keyword>
<comment type="caution">
    <text evidence="1">The sequence shown here is derived from an EMBL/GenBank/DDBJ whole genome shotgun (WGS) entry which is preliminary data.</text>
</comment>
<proteinExistence type="predicted"/>
<name>A0ABU3PX55_9ACTN</name>
<gene>
    <name evidence="1" type="ORF">RDV89_12115</name>
</gene>
<evidence type="ECO:0000313" key="2">
    <source>
        <dbReference type="Proteomes" id="UP001268542"/>
    </source>
</evidence>
<reference evidence="1 2" key="1">
    <citation type="submission" date="2023-08" db="EMBL/GenBank/DDBJ databases">
        <title>Nocardioides seae sp. nov., a bacterium isolated from a soil.</title>
        <authorList>
            <person name="Wang X."/>
        </authorList>
    </citation>
    <scope>NUCLEOTIDE SEQUENCE [LARGE SCALE GENOMIC DNA]</scope>
    <source>
        <strain evidence="1 2">YZH12</strain>
    </source>
</reference>
<protein>
    <submittedName>
        <fullName evidence="1">Uncharacterized protein</fullName>
    </submittedName>
</protein>
<evidence type="ECO:0000313" key="1">
    <source>
        <dbReference type="EMBL" id="MDT9593818.1"/>
    </source>
</evidence>
<organism evidence="1 2">
    <name type="scientific">Nocardioides imazamoxiresistens</name>
    <dbReference type="NCBI Taxonomy" id="3231893"/>
    <lineage>
        <taxon>Bacteria</taxon>
        <taxon>Bacillati</taxon>
        <taxon>Actinomycetota</taxon>
        <taxon>Actinomycetes</taxon>
        <taxon>Propionibacteriales</taxon>
        <taxon>Nocardioidaceae</taxon>
        <taxon>Nocardioides</taxon>
    </lineage>
</organism>
<accession>A0ABU3PX55</accession>
<dbReference type="Proteomes" id="UP001268542">
    <property type="component" value="Unassembled WGS sequence"/>
</dbReference>
<dbReference type="EMBL" id="JAVYII010000005">
    <property type="protein sequence ID" value="MDT9593818.1"/>
    <property type="molecule type" value="Genomic_DNA"/>
</dbReference>